<proteinExistence type="predicted"/>
<accession>A0A231HA14</accession>
<dbReference type="PANTHER" id="PTHR39081:SF1">
    <property type="entry name" value="MUT7-C RNASE DOMAIN-CONTAINING PROTEIN"/>
    <property type="match status" value="1"/>
</dbReference>
<evidence type="ECO:0000313" key="3">
    <source>
        <dbReference type="EMBL" id="OXR45680.1"/>
    </source>
</evidence>
<evidence type="ECO:0008006" key="5">
    <source>
        <dbReference type="Google" id="ProtNLM"/>
    </source>
</evidence>
<dbReference type="EMBL" id="NGAF01000003">
    <property type="protein sequence ID" value="OXR45680.1"/>
    <property type="molecule type" value="Genomic_DNA"/>
</dbReference>
<sequence length="262" mass="29559">MVVMSASVDLRVYAELNDFVPPGARYVAQRRPIRPHQTVKDIVEAAGIPHTEVDLMLVNGESVGFAHHPRPGDRLAAYPVFETLDIAPATRVRPRPLRDPRFIVDVNLGGLARLMRLMGLDARIPSDTDDAALATAAADEHRIILTRDRGLLKRRTVTHGVFVRANRPLDQFVEVVRRLDLADRLLPFSRCLPCGGLLTDVAEQDVVDRLEPLTRKYYDTFRECRECHRIYWEGSHQRRLDDLVTRIRAAVGSDGQVHPAPE</sequence>
<dbReference type="InterPro" id="IPR027798">
    <property type="entry name" value="Ub_Mut7C"/>
</dbReference>
<name>A0A231HA14_9NOCA</name>
<dbReference type="PANTHER" id="PTHR39081">
    <property type="entry name" value="MUT7-C DOMAIN-CONTAINING PROTEIN"/>
    <property type="match status" value="1"/>
</dbReference>
<evidence type="ECO:0000313" key="4">
    <source>
        <dbReference type="Proteomes" id="UP000215506"/>
    </source>
</evidence>
<dbReference type="Proteomes" id="UP000215506">
    <property type="component" value="Unassembled WGS sequence"/>
</dbReference>
<dbReference type="Pfam" id="PF01927">
    <property type="entry name" value="Mut7-C"/>
    <property type="match status" value="1"/>
</dbReference>
<gene>
    <name evidence="3" type="ORF">B7C42_01972</name>
</gene>
<keyword evidence="4" id="KW-1185">Reference proteome</keyword>
<dbReference type="Pfam" id="PF14451">
    <property type="entry name" value="Ub-Mut7C"/>
    <property type="match status" value="1"/>
</dbReference>
<dbReference type="AlphaFoldDB" id="A0A231HA14"/>
<dbReference type="InterPro" id="IPR002782">
    <property type="entry name" value="Mut7-C_RNAse_dom"/>
</dbReference>
<feature type="domain" description="Mut7-C RNAse" evidence="1">
    <location>
        <begin position="100"/>
        <end position="242"/>
    </location>
</feature>
<feature type="domain" description="Ubiquitin Mut7-C" evidence="2">
    <location>
        <begin position="7"/>
        <end position="84"/>
    </location>
</feature>
<comment type="caution">
    <text evidence="3">The sequence shown here is derived from an EMBL/GenBank/DDBJ whole genome shotgun (WGS) entry which is preliminary data.</text>
</comment>
<organism evidence="3 4">
    <name type="scientific">Nocardia cerradoensis</name>
    <dbReference type="NCBI Taxonomy" id="85688"/>
    <lineage>
        <taxon>Bacteria</taxon>
        <taxon>Bacillati</taxon>
        <taxon>Actinomycetota</taxon>
        <taxon>Actinomycetes</taxon>
        <taxon>Mycobacteriales</taxon>
        <taxon>Nocardiaceae</taxon>
        <taxon>Nocardia</taxon>
    </lineage>
</organism>
<protein>
    <recommendedName>
        <fullName evidence="5">Twitching motility protein PilT</fullName>
    </recommendedName>
</protein>
<evidence type="ECO:0000259" key="1">
    <source>
        <dbReference type="Pfam" id="PF01927"/>
    </source>
</evidence>
<reference evidence="3 4" key="1">
    <citation type="submission" date="2017-07" db="EMBL/GenBank/DDBJ databases">
        <title>First draft Genome Sequence of Nocardia cerradoensis isolated from human infection.</title>
        <authorList>
            <person name="Carrasco G."/>
        </authorList>
    </citation>
    <scope>NUCLEOTIDE SEQUENCE [LARGE SCALE GENOMIC DNA]</scope>
    <source>
        <strain evidence="3 4">CNM20130759</strain>
    </source>
</reference>
<evidence type="ECO:0000259" key="2">
    <source>
        <dbReference type="Pfam" id="PF14451"/>
    </source>
</evidence>